<keyword evidence="8 16" id="KW-0812">Transmembrane</keyword>
<gene>
    <name evidence="17" type="primary">pssA</name>
    <name evidence="17" type="ORF">EXIGUO9Y_190079</name>
</gene>
<evidence type="ECO:0000256" key="1">
    <source>
        <dbReference type="ARBA" id="ARBA00000287"/>
    </source>
</evidence>
<evidence type="ECO:0000256" key="14">
    <source>
        <dbReference type="ARBA" id="ARBA00032361"/>
    </source>
</evidence>
<dbReference type="GO" id="GO:0016020">
    <property type="term" value="C:membrane"/>
    <property type="evidence" value="ECO:0007669"/>
    <property type="project" value="InterPro"/>
</dbReference>
<dbReference type="GO" id="GO:0003882">
    <property type="term" value="F:CDP-diacylglycerol-serine O-phosphatidyltransferase activity"/>
    <property type="evidence" value="ECO:0007669"/>
    <property type="project" value="UniProtKB-EC"/>
</dbReference>
<proteinExistence type="inferred from homology"/>
<feature type="transmembrane region" description="Helical" evidence="16">
    <location>
        <begin position="121"/>
        <end position="137"/>
    </location>
</feature>
<dbReference type="RefSeq" id="WP_159173017.1">
    <property type="nucleotide sequence ID" value="NZ_LR732311.1"/>
</dbReference>
<keyword evidence="12" id="KW-0594">Phospholipid biosynthesis</keyword>
<dbReference type="Proteomes" id="UP000439752">
    <property type="component" value="Unassembled WGS sequence"/>
</dbReference>
<keyword evidence="7 15" id="KW-0808">Transferase</keyword>
<accession>A0A653I6D1</accession>
<evidence type="ECO:0000256" key="11">
    <source>
        <dbReference type="ARBA" id="ARBA00023136"/>
    </source>
</evidence>
<evidence type="ECO:0000313" key="18">
    <source>
        <dbReference type="Proteomes" id="UP000439752"/>
    </source>
</evidence>
<protein>
    <recommendedName>
        <fullName evidence="5">CDP-diacylglycerol--serine O-phosphatidyltransferase</fullName>
        <ecNumber evidence="4">2.7.8.8</ecNumber>
    </recommendedName>
    <alternativeName>
        <fullName evidence="14">Phosphatidylserine synthase</fullName>
    </alternativeName>
</protein>
<evidence type="ECO:0000313" key="17">
    <source>
        <dbReference type="EMBL" id="VWX34636.1"/>
    </source>
</evidence>
<comment type="catalytic activity">
    <reaction evidence="1">
        <text>a CDP-1,2-diacyl-sn-glycerol + L-serine = a 1,2-diacyl-sn-glycero-3-phospho-L-serine + CMP + H(+)</text>
        <dbReference type="Rhea" id="RHEA:16913"/>
        <dbReference type="ChEBI" id="CHEBI:15378"/>
        <dbReference type="ChEBI" id="CHEBI:33384"/>
        <dbReference type="ChEBI" id="CHEBI:57262"/>
        <dbReference type="ChEBI" id="CHEBI:58332"/>
        <dbReference type="ChEBI" id="CHEBI:60377"/>
        <dbReference type="EC" id="2.7.8.8"/>
    </reaction>
</comment>
<evidence type="ECO:0000256" key="2">
    <source>
        <dbReference type="ARBA" id="ARBA00004127"/>
    </source>
</evidence>
<evidence type="ECO:0000256" key="8">
    <source>
        <dbReference type="ARBA" id="ARBA00022692"/>
    </source>
</evidence>
<dbReference type="PROSITE" id="PS00379">
    <property type="entry name" value="CDP_ALCOHOL_P_TRANSF"/>
    <property type="match status" value="1"/>
</dbReference>
<dbReference type="GO" id="GO:0012505">
    <property type="term" value="C:endomembrane system"/>
    <property type="evidence" value="ECO:0007669"/>
    <property type="project" value="UniProtKB-SubCell"/>
</dbReference>
<evidence type="ECO:0000256" key="7">
    <source>
        <dbReference type="ARBA" id="ARBA00022679"/>
    </source>
</evidence>
<comment type="similarity">
    <text evidence="3 15">Belongs to the CDP-alcohol phosphatidyltransferase class-I family.</text>
</comment>
<dbReference type="AlphaFoldDB" id="A0A653I6D1"/>
<evidence type="ECO:0000256" key="16">
    <source>
        <dbReference type="SAM" id="Phobius"/>
    </source>
</evidence>
<keyword evidence="10" id="KW-0443">Lipid metabolism</keyword>
<keyword evidence="13" id="KW-1208">Phospholipid metabolism</keyword>
<dbReference type="InterPro" id="IPR043130">
    <property type="entry name" value="CDP-OH_PTrfase_TM_dom"/>
</dbReference>
<dbReference type="InterPro" id="IPR000462">
    <property type="entry name" value="CDP-OH_P_trans"/>
</dbReference>
<dbReference type="EMBL" id="CABWKQ010000011">
    <property type="protein sequence ID" value="VWX34636.1"/>
    <property type="molecule type" value="Genomic_DNA"/>
</dbReference>
<evidence type="ECO:0000256" key="3">
    <source>
        <dbReference type="ARBA" id="ARBA00010441"/>
    </source>
</evidence>
<comment type="subcellular location">
    <subcellularLocation>
        <location evidence="2">Endomembrane system</location>
        <topology evidence="2">Multi-pass membrane protein</topology>
    </subcellularLocation>
</comment>
<dbReference type="InterPro" id="IPR048254">
    <property type="entry name" value="CDP_ALCOHOL_P_TRANSF_CS"/>
</dbReference>
<keyword evidence="11 16" id="KW-0472">Membrane</keyword>
<feature type="transmembrane region" description="Helical" evidence="16">
    <location>
        <begin position="5"/>
        <end position="24"/>
    </location>
</feature>
<dbReference type="GO" id="GO:0008654">
    <property type="term" value="P:phospholipid biosynthetic process"/>
    <property type="evidence" value="ECO:0007669"/>
    <property type="project" value="UniProtKB-KW"/>
</dbReference>
<feature type="transmembrane region" description="Helical" evidence="16">
    <location>
        <begin position="30"/>
        <end position="46"/>
    </location>
</feature>
<dbReference type="InterPro" id="IPR004533">
    <property type="entry name" value="CDP-diaglyc--ser_O-PTrfase"/>
</dbReference>
<dbReference type="Pfam" id="PF01066">
    <property type="entry name" value="CDP-OH_P_transf"/>
    <property type="match status" value="1"/>
</dbReference>
<keyword evidence="6" id="KW-0444">Lipid biosynthesis</keyword>
<evidence type="ECO:0000256" key="4">
    <source>
        <dbReference type="ARBA" id="ARBA00013174"/>
    </source>
</evidence>
<evidence type="ECO:0000256" key="13">
    <source>
        <dbReference type="ARBA" id="ARBA00023264"/>
    </source>
</evidence>
<evidence type="ECO:0000256" key="10">
    <source>
        <dbReference type="ARBA" id="ARBA00023098"/>
    </source>
</evidence>
<evidence type="ECO:0000256" key="15">
    <source>
        <dbReference type="RuleBase" id="RU003750"/>
    </source>
</evidence>
<reference evidence="17 18" key="1">
    <citation type="submission" date="2019-10" db="EMBL/GenBank/DDBJ databases">
        <authorList>
            <person name="Karimi E."/>
        </authorList>
    </citation>
    <scope>NUCLEOTIDE SEQUENCE [LARGE SCALE GENOMIC DNA]</scope>
    <source>
        <strain evidence="17">Exiguobacterium sp. 9Y</strain>
    </source>
</reference>
<dbReference type="Gene3D" id="1.20.120.1760">
    <property type="match status" value="1"/>
</dbReference>
<dbReference type="PANTHER" id="PTHR14269:SF61">
    <property type="entry name" value="CDP-DIACYLGLYCEROL--SERINE O-PHOSPHATIDYLTRANSFERASE"/>
    <property type="match status" value="1"/>
</dbReference>
<keyword evidence="9 16" id="KW-1133">Transmembrane helix</keyword>
<keyword evidence="18" id="KW-1185">Reference proteome</keyword>
<evidence type="ECO:0000256" key="12">
    <source>
        <dbReference type="ARBA" id="ARBA00023209"/>
    </source>
</evidence>
<evidence type="ECO:0000256" key="9">
    <source>
        <dbReference type="ARBA" id="ARBA00022989"/>
    </source>
</evidence>
<evidence type="ECO:0000256" key="5">
    <source>
        <dbReference type="ARBA" id="ARBA00017171"/>
    </source>
</evidence>
<dbReference type="InterPro" id="IPR050324">
    <property type="entry name" value="CDP-alcohol_PTase-I"/>
</dbReference>
<name>A0A653I6D1_9BACL</name>
<sequence>MSKTVFPTLLTMSNLICGMLSIFAGLEEHFNAAIGFIFVGLLFDVLDGRTARKLEAVSAFGKELDSLSDLVTFGMAPALFAYHVLLSDLGRGGVFLVLVYSMCAALRLARFNATQSHAPTFIGLPVPAAAVGLLLGTTLLSPAFVAAAICLLSYLMVSNVKFPHAKKMKPEEEQVV</sequence>
<dbReference type="EC" id="2.7.8.8" evidence="4"/>
<dbReference type="NCBIfam" id="TIGR00473">
    <property type="entry name" value="pssA"/>
    <property type="match status" value="1"/>
</dbReference>
<feature type="transmembrane region" description="Helical" evidence="16">
    <location>
        <begin position="67"/>
        <end position="86"/>
    </location>
</feature>
<dbReference type="PANTHER" id="PTHR14269">
    <property type="entry name" value="CDP-DIACYLGLYCEROL--GLYCEROL-3-PHOSPHATE 3-PHOSPHATIDYLTRANSFERASE-RELATED"/>
    <property type="match status" value="1"/>
</dbReference>
<evidence type="ECO:0000256" key="6">
    <source>
        <dbReference type="ARBA" id="ARBA00022516"/>
    </source>
</evidence>
<organism evidence="17 18">
    <name type="scientific">Exiguobacterium oxidotolerans</name>
    <dbReference type="NCBI Taxonomy" id="223958"/>
    <lineage>
        <taxon>Bacteria</taxon>
        <taxon>Bacillati</taxon>
        <taxon>Bacillota</taxon>
        <taxon>Bacilli</taxon>
        <taxon>Bacillales</taxon>
        <taxon>Bacillales Family XII. Incertae Sedis</taxon>
        <taxon>Exiguobacterium</taxon>
    </lineage>
</organism>
<feature type="transmembrane region" description="Helical" evidence="16">
    <location>
        <begin position="92"/>
        <end position="109"/>
    </location>
</feature>